<proteinExistence type="predicted"/>
<evidence type="ECO:0000313" key="2">
    <source>
        <dbReference type="Proteomes" id="UP000001027"/>
    </source>
</evidence>
<dbReference type="InterPro" id="IPR014974">
    <property type="entry name" value="DUF1833"/>
</dbReference>
<sequence>MTRQFSTQAKRNVNATSADEPLLELIEITHPDLAVPARFVNDTQDIQVEGHAFLACRFDLSIPDDQAEQVPGARLEVDNIGRELTQWLEYSQGGKGAKCRLILLLRSNPSNIELDMTMDLTGLEITNFRVSGDLGFKNTLMQSGVAMRFDPLTAPGVF</sequence>
<protein>
    <recommendedName>
        <fullName evidence="3">DUF1833 domain-containing protein</fullName>
    </recommendedName>
</protein>
<dbReference type="HOGENOM" id="CLU_134441_0_0_4"/>
<dbReference type="EMBL" id="BX640442">
    <property type="protein sequence ID" value="CAE32205.1"/>
    <property type="molecule type" value="Genomic_DNA"/>
</dbReference>
<accession>A0A0H3LQ90</accession>
<organism evidence="1 2">
    <name type="scientific">Bordetella bronchiseptica (strain ATCC BAA-588 / NCTC 13252 / RB50)</name>
    <name type="common">Alcaligenes bronchisepticus</name>
    <dbReference type="NCBI Taxonomy" id="257310"/>
    <lineage>
        <taxon>Bacteria</taxon>
        <taxon>Pseudomonadati</taxon>
        <taxon>Pseudomonadota</taxon>
        <taxon>Betaproteobacteria</taxon>
        <taxon>Burkholderiales</taxon>
        <taxon>Alcaligenaceae</taxon>
        <taxon>Bordetella</taxon>
    </lineage>
</organism>
<name>A0A0H3LQ90_BORBR</name>
<evidence type="ECO:0008006" key="3">
    <source>
        <dbReference type="Google" id="ProtNLM"/>
    </source>
</evidence>
<dbReference type="Pfam" id="PF08875">
    <property type="entry name" value="DUF1833"/>
    <property type="match status" value="1"/>
</dbReference>
<dbReference type="KEGG" id="bbr:BB1708"/>
<gene>
    <name evidence="1" type="ordered locus">BB1708</name>
</gene>
<dbReference type="AlphaFoldDB" id="A0A0H3LQ90"/>
<reference evidence="1 2" key="1">
    <citation type="journal article" date="2003" name="Nat. Genet.">
        <title>Comparative analysis of the genome sequences of Bordetella pertussis, Bordetella parapertussis and Bordetella bronchiseptica.</title>
        <authorList>
            <person name="Parkhill J."/>
            <person name="Sebaihia M."/>
            <person name="Preston A."/>
            <person name="Murphy L.D."/>
            <person name="Thomson N.R."/>
            <person name="Harris D.E."/>
            <person name="Holden M.T.G."/>
            <person name="Churcher C.M."/>
            <person name="Bentley S.D."/>
            <person name="Mungall K.L."/>
            <person name="Cerdeno-Tarraga A.-M."/>
            <person name="Temple L."/>
            <person name="James K.D."/>
            <person name="Harris B."/>
            <person name="Quail M.A."/>
            <person name="Achtman M."/>
            <person name="Atkin R."/>
            <person name="Baker S."/>
            <person name="Basham D."/>
            <person name="Bason N."/>
            <person name="Cherevach I."/>
            <person name="Chillingworth T."/>
            <person name="Collins M."/>
            <person name="Cronin A."/>
            <person name="Davis P."/>
            <person name="Doggett J."/>
            <person name="Feltwell T."/>
            <person name="Goble A."/>
            <person name="Hamlin N."/>
            <person name="Hauser H."/>
            <person name="Holroyd S."/>
            <person name="Jagels K."/>
            <person name="Leather S."/>
            <person name="Moule S."/>
            <person name="Norberczak H."/>
            <person name="O'Neil S."/>
            <person name="Ormond D."/>
            <person name="Price C."/>
            <person name="Rabbinowitsch E."/>
            <person name="Rutter S."/>
            <person name="Sanders M."/>
            <person name="Saunders D."/>
            <person name="Seeger K."/>
            <person name="Sharp S."/>
            <person name="Simmonds M."/>
            <person name="Skelton J."/>
            <person name="Squares R."/>
            <person name="Squares S."/>
            <person name="Stevens K."/>
            <person name="Unwin L."/>
            <person name="Whitehead S."/>
            <person name="Barrell B.G."/>
            <person name="Maskell D.J."/>
        </authorList>
    </citation>
    <scope>NUCLEOTIDE SEQUENCE [LARGE SCALE GENOMIC DNA]</scope>
    <source>
        <strain evidence="1 2">ATCC BAA-588 / NCTC 13252 / RB50</strain>
    </source>
</reference>
<dbReference type="eggNOG" id="ENOG5033EPD">
    <property type="taxonomic scope" value="Bacteria"/>
</dbReference>
<dbReference type="Proteomes" id="UP000001027">
    <property type="component" value="Chromosome"/>
</dbReference>
<evidence type="ECO:0000313" key="1">
    <source>
        <dbReference type="EMBL" id="CAE32205.1"/>
    </source>
</evidence>
<dbReference type="RefSeq" id="WP_010926268.1">
    <property type="nucleotide sequence ID" value="NC_002927.3"/>
</dbReference>